<organism evidence="1 2">
    <name type="scientific">Eumeta variegata</name>
    <name type="common">Bagworm moth</name>
    <name type="synonym">Eumeta japonica</name>
    <dbReference type="NCBI Taxonomy" id="151549"/>
    <lineage>
        <taxon>Eukaryota</taxon>
        <taxon>Metazoa</taxon>
        <taxon>Ecdysozoa</taxon>
        <taxon>Arthropoda</taxon>
        <taxon>Hexapoda</taxon>
        <taxon>Insecta</taxon>
        <taxon>Pterygota</taxon>
        <taxon>Neoptera</taxon>
        <taxon>Endopterygota</taxon>
        <taxon>Lepidoptera</taxon>
        <taxon>Glossata</taxon>
        <taxon>Ditrysia</taxon>
        <taxon>Tineoidea</taxon>
        <taxon>Psychidae</taxon>
        <taxon>Oiketicinae</taxon>
        <taxon>Eumeta</taxon>
    </lineage>
</organism>
<gene>
    <name evidence="1" type="ORF">EVAR_792_1</name>
</gene>
<keyword evidence="2" id="KW-1185">Reference proteome</keyword>
<proteinExistence type="predicted"/>
<evidence type="ECO:0000313" key="2">
    <source>
        <dbReference type="Proteomes" id="UP000299102"/>
    </source>
</evidence>
<dbReference type="EMBL" id="BGZK01000003">
    <property type="protein sequence ID" value="GBO99694.1"/>
    <property type="molecule type" value="Genomic_DNA"/>
</dbReference>
<sequence>MISPADLEVAIAIYMTFAKTQGERTLHAAGVIADVSAPRTARMLGVRSDSPTSTKRFFKRIITACYIKIITVVVYAAHTCVPNSGPSGDCVPLMGSFASVRNVYVSNNISACISLRPRIGESVDRIGTSEGPPRWQVRINYRIALALARGSTLLDKMKIAIEPNRIRITDPFSTSTAMFFLT</sequence>
<name>A0A4C1SC65_EUMVA</name>
<reference evidence="1 2" key="1">
    <citation type="journal article" date="2019" name="Commun. Biol.">
        <title>The bagworm genome reveals a unique fibroin gene that provides high tensile strength.</title>
        <authorList>
            <person name="Kono N."/>
            <person name="Nakamura H."/>
            <person name="Ohtoshi R."/>
            <person name="Tomita M."/>
            <person name="Numata K."/>
            <person name="Arakawa K."/>
        </authorList>
    </citation>
    <scope>NUCLEOTIDE SEQUENCE [LARGE SCALE GENOMIC DNA]</scope>
</reference>
<comment type="caution">
    <text evidence="1">The sequence shown here is derived from an EMBL/GenBank/DDBJ whole genome shotgun (WGS) entry which is preliminary data.</text>
</comment>
<evidence type="ECO:0000313" key="1">
    <source>
        <dbReference type="EMBL" id="GBO99694.1"/>
    </source>
</evidence>
<protein>
    <submittedName>
        <fullName evidence="1">Uncharacterized protein</fullName>
    </submittedName>
</protein>
<accession>A0A4C1SC65</accession>
<dbReference type="AlphaFoldDB" id="A0A4C1SC65"/>
<dbReference type="Proteomes" id="UP000299102">
    <property type="component" value="Unassembled WGS sequence"/>
</dbReference>